<evidence type="ECO:0000313" key="12">
    <source>
        <dbReference type="EMBL" id="NMP31581.1"/>
    </source>
</evidence>
<dbReference type="PANTHER" id="PTHR18934">
    <property type="entry name" value="ATP-DEPENDENT RNA HELICASE"/>
    <property type="match status" value="1"/>
</dbReference>
<dbReference type="NCBIfam" id="NF008348">
    <property type="entry name" value="PRK11131.1"/>
    <property type="match status" value="1"/>
</dbReference>
<feature type="region of interest" description="Disordered" evidence="9">
    <location>
        <begin position="529"/>
        <end position="549"/>
    </location>
</feature>
<keyword evidence="4 12" id="KW-0378">Hydrolase</keyword>
<dbReference type="PROSITE" id="PS51192">
    <property type="entry name" value="HELICASE_ATP_BIND_1"/>
    <property type="match status" value="1"/>
</dbReference>
<feature type="domain" description="Helicase C-terminal" evidence="11">
    <location>
        <begin position="274"/>
        <end position="441"/>
    </location>
</feature>
<reference evidence="12 13" key="1">
    <citation type="submission" date="2020-04" db="EMBL/GenBank/DDBJ databases">
        <title>Thalassotalea sp. M1531, isolated from the surface of marine red alga.</title>
        <authorList>
            <person name="Pang L."/>
            <person name="Lu D.-C."/>
        </authorList>
    </citation>
    <scope>NUCLEOTIDE SEQUENCE [LARGE SCALE GENOMIC DNA]</scope>
    <source>
        <strain evidence="12 13">M1531</strain>
    </source>
</reference>
<dbReference type="SMART" id="SM00490">
    <property type="entry name" value="HELICc"/>
    <property type="match status" value="1"/>
</dbReference>
<dbReference type="InterPro" id="IPR001650">
    <property type="entry name" value="Helicase_C-like"/>
</dbReference>
<dbReference type="PANTHER" id="PTHR18934:SF99">
    <property type="entry name" value="ATP-DEPENDENT RNA HELICASE DHX37-RELATED"/>
    <property type="match status" value="1"/>
</dbReference>
<dbReference type="SUPFAM" id="SSF52540">
    <property type="entry name" value="P-loop containing nucleoside triphosphate hydrolases"/>
    <property type="match status" value="1"/>
</dbReference>
<evidence type="ECO:0000256" key="3">
    <source>
        <dbReference type="ARBA" id="ARBA00022741"/>
    </source>
</evidence>
<dbReference type="RefSeq" id="WP_169074883.1">
    <property type="nucleotide sequence ID" value="NZ_JABBXH010000002.1"/>
</dbReference>
<dbReference type="Pfam" id="PF00271">
    <property type="entry name" value="Helicase_C"/>
    <property type="match status" value="1"/>
</dbReference>
<dbReference type="CDD" id="cd17989">
    <property type="entry name" value="DEXHc_HrpA"/>
    <property type="match status" value="1"/>
</dbReference>
<dbReference type="SMART" id="SM00487">
    <property type="entry name" value="DEXDc"/>
    <property type="match status" value="1"/>
</dbReference>
<evidence type="ECO:0000256" key="9">
    <source>
        <dbReference type="SAM" id="MobiDB-lite"/>
    </source>
</evidence>
<evidence type="ECO:0000256" key="7">
    <source>
        <dbReference type="ARBA" id="ARBA00047984"/>
    </source>
</evidence>
<dbReference type="FunFam" id="1.20.120.1080:FF:000005">
    <property type="entry name" value="ATP-dependent helicase HrpA"/>
    <property type="match status" value="1"/>
</dbReference>
<name>A0A7Y0Q6W5_9GAMM</name>
<dbReference type="GO" id="GO:0005524">
    <property type="term" value="F:ATP binding"/>
    <property type="evidence" value="ECO:0007669"/>
    <property type="project" value="UniProtKB-KW"/>
</dbReference>
<dbReference type="InterPro" id="IPR011545">
    <property type="entry name" value="DEAD/DEAH_box_helicase_dom"/>
</dbReference>
<evidence type="ECO:0000256" key="6">
    <source>
        <dbReference type="ARBA" id="ARBA00022840"/>
    </source>
</evidence>
<accession>A0A7Y0Q6W5</accession>
<dbReference type="Pfam" id="PF00270">
    <property type="entry name" value="DEAD"/>
    <property type="match status" value="1"/>
</dbReference>
<dbReference type="PROSITE" id="PS51194">
    <property type="entry name" value="HELICASE_CTER"/>
    <property type="match status" value="1"/>
</dbReference>
<dbReference type="InterPro" id="IPR010222">
    <property type="entry name" value="RNA_helicase_HrpA"/>
</dbReference>
<dbReference type="SMART" id="SM00847">
    <property type="entry name" value="HA2"/>
    <property type="match status" value="1"/>
</dbReference>
<dbReference type="EC" id="3.6.4.13" evidence="2"/>
<keyword evidence="6" id="KW-0067">ATP-binding</keyword>
<proteinExistence type="inferred from homology"/>
<keyword evidence="3" id="KW-0547">Nucleotide-binding</keyword>
<dbReference type="CDD" id="cd18791">
    <property type="entry name" value="SF2_C_RHA"/>
    <property type="match status" value="1"/>
</dbReference>
<sequence length="1300" mass="147593">MAIEQQLFSQLTLVKSSDRARIKKRLFGVKKIKTQDKREKAYEKIQLAIEQSIASKAFKQENKPTVTYAPGLPVSENVDEIAEAIQNNQVVIIAGETGSGKTTQIPKICLALGRGVDGIIGHTQPRRIAARTVANRIAEELNSPLGQAVGYKVRFNDQVSDNSYIKLMTDGILLAEMQNDRLLRQYDTIIIDEAHERSLNIDFILGYLRQTLPKRPDLKVIITSATIDPERFAKHFAINGKQAPIISVSGRTYPVEMRYRPLVRADENIDVISGIIDAVDEVSNISQGDILIFLNGEREIRDTAAALEKENYRNTNVLPLYARLTVAEQNKIFQSHSGRNIVLATNVAETSLTVPGIKYVIDPGTARISRYSYRTKVQRLPIEAISQASANQRAGRCGRVSAGICIRLYSEDDFLSRDEFTDPEILRTNLAMVILQMLSLDLGDIQDFPFVQAPDNRNINDGVRLLEELAAISVAPKGQSKRKLTKAGQQLARFPIDPRLAKMVLTAIDLGCLEQAFIIVSALSIQDPRERPHEKQQAADEKHSRFKDKQSDYKSLLNLWRYIQEQQKALSNNQFRKLCQKEYLSYIRIREWQDIIAQLKQTLKEMNVSMSSIDEEDEGQMAIVHQAILSGLLSHIGQLDENREFKGARGSKFYIFPGSPLSKKPPKWLMAAELVETSRLFGRMVAKIDPHWLEPMAEHLLKRSYSEPHWEKKQGAVMAFEQVSLYGLVIVPKRKVNFNQIEPHTCHELFIREALVNGESSIKEDFLKFNQQLVADIEKLEQKARTKGFLVDEELMFDFYHQRLPETVICQRSFLSWWKKAKQQDAKQLNFTKAFLLQEDESKVSKANYPDLWQQENITLPLSYHFAPGDEDDGISVHIPIGILNQVINEGFDWLIPALREELAIALIKALPKTLRRNFVPAPNYAQASLAKMNETDGSFEQALAKQLLRMTGVRLEEDVWASINLPVHLRMNFKVVDEKGKVIKQGRDLIQLQQSLQGKVKSTIKKVAEKGIEQQNLTTWDFGELPIGYEKKMANITVKAFPALVDKKSSVAVELFEQESMAQEAMLFGVSRLVLLNIPSPIKYLQEKLPNKAKLGLYFNPFGAINDLLQDCISAAAQYLVKQNPIPRNEAEFAITRDKVRAEIADCVLDAAIKVEQALNLHHDIRKKLKGSVPLNMIQNQGDIKDQLEKLIFKGFVTTSGLNKLDDVIRYLTAIVRRLEKMPIDPNQDRLKMLEVDKVAEQLDDLIAKQRKDLPLPAELMDCRWMIEELRVSLFAQNLGTSYPISVKRIQNHLKSMIQ</sequence>
<evidence type="ECO:0000256" key="8">
    <source>
        <dbReference type="SAM" id="Coils"/>
    </source>
</evidence>
<evidence type="ECO:0000256" key="4">
    <source>
        <dbReference type="ARBA" id="ARBA00022801"/>
    </source>
</evidence>
<dbReference type="SMART" id="SM00382">
    <property type="entry name" value="AAA"/>
    <property type="match status" value="1"/>
</dbReference>
<comment type="caution">
    <text evidence="12">The sequence shown here is derived from an EMBL/GenBank/DDBJ whole genome shotgun (WGS) entry which is preliminary data.</text>
</comment>
<dbReference type="Gene3D" id="1.20.120.1080">
    <property type="match status" value="1"/>
</dbReference>
<dbReference type="Pfam" id="PF07717">
    <property type="entry name" value="OB_NTP_bind"/>
    <property type="match status" value="1"/>
</dbReference>
<dbReference type="FunFam" id="3.40.50.300:FF:000439">
    <property type="entry name" value="ATP-dependent RNA helicase HrpA"/>
    <property type="match status" value="1"/>
</dbReference>
<evidence type="ECO:0000256" key="2">
    <source>
        <dbReference type="ARBA" id="ARBA00012552"/>
    </source>
</evidence>
<dbReference type="Proteomes" id="UP000568664">
    <property type="component" value="Unassembled WGS sequence"/>
</dbReference>
<dbReference type="InterPro" id="IPR011709">
    <property type="entry name" value="DEAD-box_helicase_OB_fold"/>
</dbReference>
<feature type="coiled-coil region" evidence="8">
    <location>
        <begin position="589"/>
        <end position="616"/>
    </location>
</feature>
<dbReference type="NCBIfam" id="TIGR01967">
    <property type="entry name" value="DEAH_box_HrpA"/>
    <property type="match status" value="1"/>
</dbReference>
<comment type="catalytic activity">
    <reaction evidence="7">
        <text>ATP + H2O = ADP + phosphate + H(+)</text>
        <dbReference type="Rhea" id="RHEA:13065"/>
        <dbReference type="ChEBI" id="CHEBI:15377"/>
        <dbReference type="ChEBI" id="CHEBI:15378"/>
        <dbReference type="ChEBI" id="CHEBI:30616"/>
        <dbReference type="ChEBI" id="CHEBI:43474"/>
        <dbReference type="ChEBI" id="CHEBI:456216"/>
        <dbReference type="EC" id="3.6.4.13"/>
    </reaction>
</comment>
<organism evidence="12 13">
    <name type="scientific">Thalassotalea algicola</name>
    <dbReference type="NCBI Taxonomy" id="2716224"/>
    <lineage>
        <taxon>Bacteria</taxon>
        <taxon>Pseudomonadati</taxon>
        <taxon>Pseudomonadota</taxon>
        <taxon>Gammaproteobacteria</taxon>
        <taxon>Alteromonadales</taxon>
        <taxon>Colwelliaceae</taxon>
        <taxon>Thalassotalea</taxon>
    </lineage>
</organism>
<feature type="domain" description="Helicase ATP-binding" evidence="10">
    <location>
        <begin position="82"/>
        <end position="245"/>
    </location>
</feature>
<evidence type="ECO:0000256" key="1">
    <source>
        <dbReference type="ARBA" id="ARBA00008792"/>
    </source>
</evidence>
<comment type="similarity">
    <text evidence="1">Belongs to the DEAD box helicase family. DEAH subfamily.</text>
</comment>
<dbReference type="GO" id="GO:0003724">
    <property type="term" value="F:RNA helicase activity"/>
    <property type="evidence" value="ECO:0007669"/>
    <property type="project" value="UniProtKB-EC"/>
</dbReference>
<evidence type="ECO:0000259" key="11">
    <source>
        <dbReference type="PROSITE" id="PS51194"/>
    </source>
</evidence>
<dbReference type="GO" id="GO:0016787">
    <property type="term" value="F:hydrolase activity"/>
    <property type="evidence" value="ECO:0007669"/>
    <property type="project" value="UniProtKB-KW"/>
</dbReference>
<gene>
    <name evidence="12" type="primary">hrpA</name>
    <name evidence="12" type="ORF">HII17_08405</name>
</gene>
<keyword evidence="5 12" id="KW-0347">Helicase</keyword>
<keyword evidence="8" id="KW-0175">Coiled coil</keyword>
<dbReference type="Gene3D" id="3.40.50.300">
    <property type="entry name" value="P-loop containing nucleotide triphosphate hydrolases"/>
    <property type="match status" value="2"/>
</dbReference>
<evidence type="ECO:0000259" key="10">
    <source>
        <dbReference type="PROSITE" id="PS51192"/>
    </source>
</evidence>
<dbReference type="InterPro" id="IPR007502">
    <property type="entry name" value="Helicase-assoc_dom"/>
</dbReference>
<protein>
    <recommendedName>
        <fullName evidence="2">RNA helicase</fullName>
        <ecNumber evidence="2">3.6.4.13</ecNumber>
    </recommendedName>
</protein>
<dbReference type="GO" id="GO:0003723">
    <property type="term" value="F:RNA binding"/>
    <property type="evidence" value="ECO:0007669"/>
    <property type="project" value="TreeGrafter"/>
</dbReference>
<dbReference type="Pfam" id="PF11898">
    <property type="entry name" value="DUF3418"/>
    <property type="match status" value="1"/>
</dbReference>
<dbReference type="InterPro" id="IPR024590">
    <property type="entry name" value="HrpA_C"/>
</dbReference>
<keyword evidence="13" id="KW-1185">Reference proteome</keyword>
<dbReference type="InterPro" id="IPR014001">
    <property type="entry name" value="Helicase_ATP-bd"/>
</dbReference>
<dbReference type="FunFam" id="3.40.50.300:FF:000575">
    <property type="entry name" value="ATP-dependent helicase hrpA"/>
    <property type="match status" value="1"/>
</dbReference>
<dbReference type="Pfam" id="PF21010">
    <property type="entry name" value="HA2_C"/>
    <property type="match status" value="1"/>
</dbReference>
<dbReference type="InterPro" id="IPR003593">
    <property type="entry name" value="AAA+_ATPase"/>
</dbReference>
<dbReference type="InterPro" id="IPR027417">
    <property type="entry name" value="P-loop_NTPase"/>
</dbReference>
<evidence type="ECO:0000256" key="5">
    <source>
        <dbReference type="ARBA" id="ARBA00022806"/>
    </source>
</evidence>
<evidence type="ECO:0000313" key="13">
    <source>
        <dbReference type="Proteomes" id="UP000568664"/>
    </source>
</evidence>
<dbReference type="EMBL" id="JABBXH010000002">
    <property type="protein sequence ID" value="NMP31581.1"/>
    <property type="molecule type" value="Genomic_DNA"/>
</dbReference>